<dbReference type="InterPro" id="IPR015424">
    <property type="entry name" value="PyrdxlP-dep_Trfase"/>
</dbReference>
<gene>
    <name evidence="7" type="ORF">ZIOFF_073445</name>
</gene>
<dbReference type="PIRSF" id="PIRSF000517">
    <property type="entry name" value="Tyr_transaminase"/>
    <property type="match status" value="1"/>
</dbReference>
<dbReference type="PROSITE" id="PS00105">
    <property type="entry name" value="AA_TRANSFER_CLASS_1"/>
    <property type="match status" value="1"/>
</dbReference>
<organism evidence="7 8">
    <name type="scientific">Zingiber officinale</name>
    <name type="common">Ginger</name>
    <name type="synonym">Amomum zingiber</name>
    <dbReference type="NCBI Taxonomy" id="94328"/>
    <lineage>
        <taxon>Eukaryota</taxon>
        <taxon>Viridiplantae</taxon>
        <taxon>Streptophyta</taxon>
        <taxon>Embryophyta</taxon>
        <taxon>Tracheophyta</taxon>
        <taxon>Spermatophyta</taxon>
        <taxon>Magnoliopsida</taxon>
        <taxon>Liliopsida</taxon>
        <taxon>Zingiberales</taxon>
        <taxon>Zingiberaceae</taxon>
        <taxon>Zingiber</taxon>
    </lineage>
</organism>
<evidence type="ECO:0000256" key="1">
    <source>
        <dbReference type="ARBA" id="ARBA00001933"/>
    </source>
</evidence>
<dbReference type="PANTHER" id="PTHR45744:SF5">
    <property type="entry name" value="NICOTIANAMINE AMINOTRANSFERASE 1"/>
    <property type="match status" value="1"/>
</dbReference>
<comment type="similarity">
    <text evidence="2 4">Belongs to the class-I pyridoxal-phosphate-dependent aminotransferase family.</text>
</comment>
<name>A0A8J5C9A4_ZINOF</name>
<dbReference type="InterPro" id="IPR015422">
    <property type="entry name" value="PyrdxlP-dep_Trfase_small"/>
</dbReference>
<dbReference type="GO" id="GO:0006572">
    <property type="term" value="P:L-tyrosine catabolic process"/>
    <property type="evidence" value="ECO:0007669"/>
    <property type="project" value="TreeGrafter"/>
</dbReference>
<evidence type="ECO:0000259" key="6">
    <source>
        <dbReference type="Pfam" id="PF00155"/>
    </source>
</evidence>
<evidence type="ECO:0000313" key="7">
    <source>
        <dbReference type="EMBL" id="KAG6468752.1"/>
    </source>
</evidence>
<evidence type="ECO:0000256" key="2">
    <source>
        <dbReference type="ARBA" id="ARBA00007441"/>
    </source>
</evidence>
<dbReference type="GO" id="GO:0004838">
    <property type="term" value="F:L-tyrosine-2-oxoglutarate transaminase activity"/>
    <property type="evidence" value="ECO:0007669"/>
    <property type="project" value="TreeGrafter"/>
</dbReference>
<dbReference type="EMBL" id="JACMSC010000022">
    <property type="protein sequence ID" value="KAG6468752.1"/>
    <property type="molecule type" value="Genomic_DNA"/>
</dbReference>
<feature type="modified residue" description="N6-(pyridoxal phosphate)lysine" evidence="5">
    <location>
        <position position="256"/>
    </location>
</feature>
<protein>
    <recommendedName>
        <fullName evidence="6">Aminotransferase class I/classII large domain-containing protein</fullName>
    </recommendedName>
</protein>
<sequence length="437" mass="47309">MGDDGGHASAGRWGFGANALLAGISASSIRAVLNVVMSEVREDGPLPVLPLAHGDPACFSCFRTTSVAEEAIVDAVRSGNFNSYASTQGIVPARCAIAKYLSRDLPHKLSPDDIFVTAGCAQAIEIVISALASPGANILLPRPGYPFYEARSAFSGLEARHFDLLPDKGWEIDLEAVEALADENTVAIVLVNPSNPCGNVFSHQHLAKVAETAKKLGILVIADEVYGHLTFGNVPFTPMAVFGKIVPVLTLGSISKRWVVPGWRLGWIAKCGPDGVFEQNKFDDNVRVLLNITTDPATFIQSAIPTILENTENEFFQKTVDILKKAADICYDKLKEIDCITCPHKPEGSMFVMVKLNVSHLEDIHDDTEFCSMLAKEESVIVLPVPVVISNGKKHYAGVSLGLKNWLRVTFAIEPSSLEEALGRLKSFCNRHAKQSK</sequence>
<proteinExistence type="inferred from homology"/>
<dbReference type="Proteomes" id="UP000734854">
    <property type="component" value="Unassembled WGS sequence"/>
</dbReference>
<dbReference type="InterPro" id="IPR004839">
    <property type="entry name" value="Aminotransferase_I/II_large"/>
</dbReference>
<feature type="domain" description="Aminotransferase class I/classII large" evidence="6">
    <location>
        <begin position="48"/>
        <end position="425"/>
    </location>
</feature>
<keyword evidence="8" id="KW-1185">Reference proteome</keyword>
<evidence type="ECO:0000313" key="8">
    <source>
        <dbReference type="Proteomes" id="UP000734854"/>
    </source>
</evidence>
<dbReference type="CDD" id="cd00609">
    <property type="entry name" value="AAT_like"/>
    <property type="match status" value="1"/>
</dbReference>
<dbReference type="InterPro" id="IPR015421">
    <property type="entry name" value="PyrdxlP-dep_Trfase_major"/>
</dbReference>
<dbReference type="Gene3D" id="3.90.1150.10">
    <property type="entry name" value="Aspartate Aminotransferase, domain 1"/>
    <property type="match status" value="1"/>
</dbReference>
<accession>A0A8J5C9A4</accession>
<comment type="caution">
    <text evidence="7">The sequence shown here is derived from an EMBL/GenBank/DDBJ whole genome shotgun (WGS) entry which is preliminary data.</text>
</comment>
<dbReference type="Pfam" id="PF00155">
    <property type="entry name" value="Aminotran_1_2"/>
    <property type="match status" value="1"/>
</dbReference>
<keyword evidence="3 4" id="KW-0663">Pyridoxal phosphate</keyword>
<comment type="cofactor">
    <cofactor evidence="1 4 5">
        <name>pyridoxal 5'-phosphate</name>
        <dbReference type="ChEBI" id="CHEBI:597326"/>
    </cofactor>
</comment>
<dbReference type="InterPro" id="IPR005958">
    <property type="entry name" value="TyrNic_aminoTrfase"/>
</dbReference>
<evidence type="ECO:0000256" key="5">
    <source>
        <dbReference type="PIRSR" id="PIRSR000517-1"/>
    </source>
</evidence>
<evidence type="ECO:0000256" key="4">
    <source>
        <dbReference type="PIRNR" id="PIRNR000517"/>
    </source>
</evidence>
<dbReference type="AlphaFoldDB" id="A0A8J5C9A4"/>
<dbReference type="PANTHER" id="PTHR45744">
    <property type="entry name" value="TYROSINE AMINOTRANSFERASE"/>
    <property type="match status" value="1"/>
</dbReference>
<dbReference type="InterPro" id="IPR004838">
    <property type="entry name" value="NHTrfase_class1_PyrdxlP-BS"/>
</dbReference>
<dbReference type="SUPFAM" id="SSF53383">
    <property type="entry name" value="PLP-dependent transferases"/>
    <property type="match status" value="1"/>
</dbReference>
<dbReference type="FunFam" id="3.40.640.10:FF:000048">
    <property type="entry name" value="tyrosine aminotransferase"/>
    <property type="match status" value="1"/>
</dbReference>
<dbReference type="Gene3D" id="3.40.640.10">
    <property type="entry name" value="Type I PLP-dependent aspartate aminotransferase-like (Major domain)"/>
    <property type="match status" value="1"/>
</dbReference>
<evidence type="ECO:0000256" key="3">
    <source>
        <dbReference type="ARBA" id="ARBA00022898"/>
    </source>
</evidence>
<dbReference type="GO" id="GO:0030170">
    <property type="term" value="F:pyridoxal phosphate binding"/>
    <property type="evidence" value="ECO:0007669"/>
    <property type="project" value="InterPro"/>
</dbReference>
<reference evidence="7 8" key="1">
    <citation type="submission" date="2020-08" db="EMBL/GenBank/DDBJ databases">
        <title>Plant Genome Project.</title>
        <authorList>
            <person name="Zhang R.-G."/>
        </authorList>
    </citation>
    <scope>NUCLEOTIDE SEQUENCE [LARGE SCALE GENOMIC DNA]</scope>
    <source>
        <tissue evidence="7">Rhizome</tissue>
    </source>
</reference>
<dbReference type="NCBIfam" id="TIGR01265">
    <property type="entry name" value="tyr_nico_aTase"/>
    <property type="match status" value="1"/>
</dbReference>